<gene>
    <name evidence="2" type="ORF">PM001_LOCUS14178</name>
</gene>
<organism evidence="2 3">
    <name type="scientific">Peronospora matthiolae</name>
    <dbReference type="NCBI Taxonomy" id="2874970"/>
    <lineage>
        <taxon>Eukaryota</taxon>
        <taxon>Sar</taxon>
        <taxon>Stramenopiles</taxon>
        <taxon>Oomycota</taxon>
        <taxon>Peronosporomycetes</taxon>
        <taxon>Peronosporales</taxon>
        <taxon>Peronosporaceae</taxon>
        <taxon>Peronospora</taxon>
    </lineage>
</organism>
<name>A0AAV1U5U4_9STRA</name>
<evidence type="ECO:0000313" key="3">
    <source>
        <dbReference type="Proteomes" id="UP001162060"/>
    </source>
</evidence>
<reference evidence="2" key="1">
    <citation type="submission" date="2024-01" db="EMBL/GenBank/DDBJ databases">
        <authorList>
            <person name="Webb A."/>
        </authorList>
    </citation>
    <scope>NUCLEOTIDE SEQUENCE</scope>
    <source>
        <strain evidence="2">Pm1</strain>
    </source>
</reference>
<dbReference type="EMBL" id="CAKLBY020000148">
    <property type="protein sequence ID" value="CAK7929028.1"/>
    <property type="molecule type" value="Genomic_DNA"/>
</dbReference>
<dbReference type="Proteomes" id="UP001162060">
    <property type="component" value="Unassembled WGS sequence"/>
</dbReference>
<comment type="caution">
    <text evidence="2">The sequence shown here is derived from an EMBL/GenBank/DDBJ whole genome shotgun (WGS) entry which is preliminary data.</text>
</comment>
<evidence type="ECO:0000313" key="2">
    <source>
        <dbReference type="EMBL" id="CAK7929028.1"/>
    </source>
</evidence>
<feature type="compositionally biased region" description="Polar residues" evidence="1">
    <location>
        <begin position="89"/>
        <end position="101"/>
    </location>
</feature>
<sequence>MKSNVLYVQNTTAKQQGESSGAIMSAVESGAVGDVAADVQEGTLLYIHQRGAHLAFDTIKRMASDPSSGKRLTSHRRMACVSCMEGKQTRNVQPQQDSSENAPMDRIGGVICLSLKGSDGASR</sequence>
<proteinExistence type="predicted"/>
<accession>A0AAV1U5U4</accession>
<evidence type="ECO:0000256" key="1">
    <source>
        <dbReference type="SAM" id="MobiDB-lite"/>
    </source>
</evidence>
<feature type="region of interest" description="Disordered" evidence="1">
    <location>
        <begin position="86"/>
        <end position="105"/>
    </location>
</feature>
<dbReference type="AlphaFoldDB" id="A0AAV1U5U4"/>
<protein>
    <submittedName>
        <fullName evidence="2">Uncharacterized protein</fullName>
    </submittedName>
</protein>